<dbReference type="Proteomes" id="UP000829517">
    <property type="component" value="Unassembled WGS sequence"/>
</dbReference>
<gene>
    <name evidence="1" type="ORF">JM658_17010</name>
</gene>
<reference evidence="1 2" key="1">
    <citation type="submission" date="2021-01" db="EMBL/GenBank/DDBJ databases">
        <title>Genome sequencing of Joostella atrarenae M1-2 (= KCTC 23194).</title>
        <authorList>
            <person name="Zakaria M.R."/>
            <person name="Lam M.Q."/>
            <person name="Chong C.S."/>
        </authorList>
    </citation>
    <scope>NUCLEOTIDE SEQUENCE [LARGE SCALE GENOMIC DNA]</scope>
    <source>
        <strain evidence="1 2">M1-2</strain>
    </source>
</reference>
<accession>A0ABS9J7Y7</accession>
<keyword evidence="2" id="KW-1185">Reference proteome</keyword>
<dbReference type="EMBL" id="JAETXX010000051">
    <property type="protein sequence ID" value="MCF8716525.1"/>
    <property type="molecule type" value="Genomic_DNA"/>
</dbReference>
<feature type="non-terminal residue" evidence="1">
    <location>
        <position position="156"/>
    </location>
</feature>
<organism evidence="1 2">
    <name type="scientific">Joostella atrarenae</name>
    <dbReference type="NCBI Taxonomy" id="679257"/>
    <lineage>
        <taxon>Bacteria</taxon>
        <taxon>Pseudomonadati</taxon>
        <taxon>Bacteroidota</taxon>
        <taxon>Flavobacteriia</taxon>
        <taxon>Flavobacteriales</taxon>
        <taxon>Flavobacteriaceae</taxon>
        <taxon>Joostella</taxon>
    </lineage>
</organism>
<protein>
    <submittedName>
        <fullName evidence="1">Uncharacterized protein</fullName>
    </submittedName>
</protein>
<comment type="caution">
    <text evidence="1">The sequence shown here is derived from an EMBL/GenBank/DDBJ whole genome shotgun (WGS) entry which is preliminary data.</text>
</comment>
<name>A0ABS9J7Y7_9FLAO</name>
<dbReference type="RefSeq" id="WP_394800503.1">
    <property type="nucleotide sequence ID" value="NZ_JAETXX010000051.1"/>
</dbReference>
<proteinExistence type="predicted"/>
<sequence length="156" mass="18409">MKDKKGIDDPIFYIDIDEVLDKMDNKRANGTKIKDDKKKSYRDSFRDKYLKSQNEKDMYLFSDAIYEFVLSGYLDPEKLKNEIDSLNGKNNDTEEQLAYKTLIGYNFRVLDNDELETLITKVLEYAKQGKYNMYSYQTIYNNLSYHIKIGSLGIKE</sequence>
<evidence type="ECO:0000313" key="1">
    <source>
        <dbReference type="EMBL" id="MCF8716525.1"/>
    </source>
</evidence>
<evidence type="ECO:0000313" key="2">
    <source>
        <dbReference type="Proteomes" id="UP000829517"/>
    </source>
</evidence>